<dbReference type="AlphaFoldDB" id="A0A518JY39"/>
<keyword evidence="2" id="KW-1185">Reference proteome</keyword>
<protein>
    <submittedName>
        <fullName evidence="1">Uncharacterized protein</fullName>
    </submittedName>
</protein>
<dbReference type="KEGG" id="rcf:Poly24_41780"/>
<dbReference type="Proteomes" id="UP000315082">
    <property type="component" value="Chromosome"/>
</dbReference>
<accession>A0A518JY39</accession>
<proteinExistence type="predicted"/>
<evidence type="ECO:0000313" key="2">
    <source>
        <dbReference type="Proteomes" id="UP000315082"/>
    </source>
</evidence>
<dbReference type="OrthoDB" id="289014at2"/>
<dbReference type="RefSeq" id="WP_145099731.1">
    <property type="nucleotide sequence ID" value="NZ_CP036348.1"/>
</dbReference>
<sequence>MFSPSSMGALIGSHNASISGGGGVVEETESATTAVLEDTSGIPAEYLKVQKTVEVVPGSNTIDLTYP</sequence>
<name>A0A518JY39_9BACT</name>
<organism evidence="1 2">
    <name type="scientific">Rosistilla carotiformis</name>
    <dbReference type="NCBI Taxonomy" id="2528017"/>
    <lineage>
        <taxon>Bacteria</taxon>
        <taxon>Pseudomonadati</taxon>
        <taxon>Planctomycetota</taxon>
        <taxon>Planctomycetia</taxon>
        <taxon>Pirellulales</taxon>
        <taxon>Pirellulaceae</taxon>
        <taxon>Rosistilla</taxon>
    </lineage>
</organism>
<reference evidence="1 2" key="1">
    <citation type="submission" date="2019-02" db="EMBL/GenBank/DDBJ databases">
        <title>Deep-cultivation of Planctomycetes and their phenomic and genomic characterization uncovers novel biology.</title>
        <authorList>
            <person name="Wiegand S."/>
            <person name="Jogler M."/>
            <person name="Boedeker C."/>
            <person name="Pinto D."/>
            <person name="Vollmers J."/>
            <person name="Rivas-Marin E."/>
            <person name="Kohn T."/>
            <person name="Peeters S.H."/>
            <person name="Heuer A."/>
            <person name="Rast P."/>
            <person name="Oberbeckmann S."/>
            <person name="Bunk B."/>
            <person name="Jeske O."/>
            <person name="Meyerdierks A."/>
            <person name="Storesund J.E."/>
            <person name="Kallscheuer N."/>
            <person name="Luecker S."/>
            <person name="Lage O.M."/>
            <person name="Pohl T."/>
            <person name="Merkel B.J."/>
            <person name="Hornburger P."/>
            <person name="Mueller R.-W."/>
            <person name="Bruemmer F."/>
            <person name="Labrenz M."/>
            <person name="Spormann A.M."/>
            <person name="Op den Camp H."/>
            <person name="Overmann J."/>
            <person name="Amann R."/>
            <person name="Jetten M.S.M."/>
            <person name="Mascher T."/>
            <person name="Medema M.H."/>
            <person name="Devos D.P."/>
            <person name="Kaster A.-K."/>
            <person name="Ovreas L."/>
            <person name="Rohde M."/>
            <person name="Galperin M.Y."/>
            <person name="Jogler C."/>
        </authorList>
    </citation>
    <scope>NUCLEOTIDE SEQUENCE [LARGE SCALE GENOMIC DNA]</scope>
    <source>
        <strain evidence="1 2">Poly24</strain>
    </source>
</reference>
<dbReference type="EMBL" id="CP036348">
    <property type="protein sequence ID" value="QDV70454.1"/>
    <property type="molecule type" value="Genomic_DNA"/>
</dbReference>
<gene>
    <name evidence="1" type="ORF">Poly24_41780</name>
</gene>
<evidence type="ECO:0000313" key="1">
    <source>
        <dbReference type="EMBL" id="QDV70454.1"/>
    </source>
</evidence>